<dbReference type="PANTHER" id="PTHR43630">
    <property type="entry name" value="POLY-BETA-1,6-N-ACETYL-D-GLUCOSAMINE SYNTHASE"/>
    <property type="match status" value="1"/>
</dbReference>
<sequence>MPGKISVVINTLNDDTTISRAVKSASWANEVVVCDMHSEDKTVEIAKKSGARVVDHERQKYVELARNFNISQSKNEWVLILDPDEEIPSTLAEKLTDLVQKDEVSYMEIPRKNIIFGKWMQDSMWWPDYNIRFFKKGSVRWGDEIHRPPKTEGKGLKLPDEEKYALNHYHYTSISQFIERMNRYSSAQAEELQKGGYKFHWPDLITKPLSEFLGRYFANSGFKDGLHGLALSLLQAFSFLTVYLKVWEMEKFTQQEVRLSEVKNVSQKAGQEIKYWFKYGDLSSNPVVNLAQRIRNKLL</sequence>
<protein>
    <submittedName>
        <fullName evidence="2">Glycosyl transferase, family 2</fullName>
    </submittedName>
</protein>
<dbReference type="GO" id="GO:0016740">
    <property type="term" value="F:transferase activity"/>
    <property type="evidence" value="ECO:0007669"/>
    <property type="project" value="UniProtKB-KW"/>
</dbReference>
<organism evidence="2 3">
    <name type="scientific">Candidatus Daviesbacteria bacterium GW2011_GWA2_40_9</name>
    <dbReference type="NCBI Taxonomy" id="1618424"/>
    <lineage>
        <taxon>Bacteria</taxon>
        <taxon>Candidatus Daviesiibacteriota</taxon>
    </lineage>
</organism>
<dbReference type="SUPFAM" id="SSF53448">
    <property type="entry name" value="Nucleotide-diphospho-sugar transferases"/>
    <property type="match status" value="1"/>
</dbReference>
<dbReference type="Proteomes" id="UP000034601">
    <property type="component" value="Unassembled WGS sequence"/>
</dbReference>
<gene>
    <name evidence="2" type="ORF">UU29_C0011G0011</name>
</gene>
<dbReference type="InterPro" id="IPR001173">
    <property type="entry name" value="Glyco_trans_2-like"/>
</dbReference>
<dbReference type="Gene3D" id="3.90.550.10">
    <property type="entry name" value="Spore Coat Polysaccharide Biosynthesis Protein SpsA, Chain A"/>
    <property type="match status" value="1"/>
</dbReference>
<dbReference type="AlphaFoldDB" id="A0A0G0U081"/>
<dbReference type="Pfam" id="PF00535">
    <property type="entry name" value="Glycos_transf_2"/>
    <property type="match status" value="1"/>
</dbReference>
<dbReference type="InterPro" id="IPR029044">
    <property type="entry name" value="Nucleotide-diphossugar_trans"/>
</dbReference>
<accession>A0A0G0U081</accession>
<evidence type="ECO:0000313" key="2">
    <source>
        <dbReference type="EMBL" id="KKR82564.1"/>
    </source>
</evidence>
<evidence type="ECO:0000259" key="1">
    <source>
        <dbReference type="Pfam" id="PF00535"/>
    </source>
</evidence>
<dbReference type="EMBL" id="LCAB01000011">
    <property type="protein sequence ID" value="KKR82564.1"/>
    <property type="molecule type" value="Genomic_DNA"/>
</dbReference>
<dbReference type="PANTHER" id="PTHR43630:SF2">
    <property type="entry name" value="GLYCOSYLTRANSFERASE"/>
    <property type="match status" value="1"/>
</dbReference>
<reference evidence="2 3" key="1">
    <citation type="journal article" date="2015" name="Nature">
        <title>rRNA introns, odd ribosomes, and small enigmatic genomes across a large radiation of phyla.</title>
        <authorList>
            <person name="Brown C.T."/>
            <person name="Hug L.A."/>
            <person name="Thomas B.C."/>
            <person name="Sharon I."/>
            <person name="Castelle C.J."/>
            <person name="Singh A."/>
            <person name="Wilkins M.J."/>
            <person name="Williams K.H."/>
            <person name="Banfield J.F."/>
        </authorList>
    </citation>
    <scope>NUCLEOTIDE SEQUENCE [LARGE SCALE GENOMIC DNA]</scope>
</reference>
<dbReference type="CDD" id="cd02511">
    <property type="entry name" value="Beta4Glucosyltransferase"/>
    <property type="match status" value="1"/>
</dbReference>
<proteinExistence type="predicted"/>
<keyword evidence="2" id="KW-0808">Transferase</keyword>
<feature type="domain" description="Glycosyltransferase 2-like" evidence="1">
    <location>
        <begin position="6"/>
        <end position="138"/>
    </location>
</feature>
<name>A0A0G0U081_9BACT</name>
<evidence type="ECO:0000313" key="3">
    <source>
        <dbReference type="Proteomes" id="UP000034601"/>
    </source>
</evidence>
<comment type="caution">
    <text evidence="2">The sequence shown here is derived from an EMBL/GenBank/DDBJ whole genome shotgun (WGS) entry which is preliminary data.</text>
</comment>